<dbReference type="NCBIfam" id="TIGR01945">
    <property type="entry name" value="rnfC"/>
    <property type="match status" value="1"/>
</dbReference>
<evidence type="ECO:0000256" key="10">
    <source>
        <dbReference type="SAM" id="MobiDB-lite"/>
    </source>
</evidence>
<comment type="function">
    <text evidence="8">Part of a membrane-bound complex that couples electron transfer with translocation of ions across the membrane.</text>
</comment>
<dbReference type="InterPro" id="IPR011538">
    <property type="entry name" value="Nuo51_FMN-bd"/>
</dbReference>
<feature type="coiled-coil region" evidence="9">
    <location>
        <begin position="770"/>
        <end position="810"/>
    </location>
</feature>
<evidence type="ECO:0000256" key="3">
    <source>
        <dbReference type="ARBA" id="ARBA00022723"/>
    </source>
</evidence>
<dbReference type="GO" id="GO:0046872">
    <property type="term" value="F:metal ion binding"/>
    <property type="evidence" value="ECO:0007669"/>
    <property type="project" value="UniProtKB-KW"/>
</dbReference>
<dbReference type="InterPro" id="IPR010208">
    <property type="entry name" value="Ion_transpt_RnfC/RsxC"/>
</dbReference>
<comment type="subunit">
    <text evidence="8">The complex is composed of six subunits: RnfA, RnfB, RnfC, RnfD, RnfE and RnfG.</text>
</comment>
<feature type="binding site" evidence="8">
    <location>
        <position position="413"/>
    </location>
    <ligand>
        <name>[4Fe-4S] cluster</name>
        <dbReference type="ChEBI" id="CHEBI:49883"/>
        <label>2</label>
    </ligand>
</feature>
<accession>A0A0K1XEQ6</accession>
<dbReference type="Gene3D" id="3.30.70.20">
    <property type="match status" value="1"/>
</dbReference>
<feature type="binding site" evidence="8">
    <location>
        <position position="423"/>
    </location>
    <ligand>
        <name>[4Fe-4S] cluster</name>
        <dbReference type="ChEBI" id="CHEBI:49883"/>
        <label>1</label>
    </ligand>
</feature>
<dbReference type="NCBIfam" id="NF003454">
    <property type="entry name" value="PRK05035.1"/>
    <property type="match status" value="1"/>
</dbReference>
<keyword evidence="13" id="KW-1185">Reference proteome</keyword>
<dbReference type="GO" id="GO:0009055">
    <property type="term" value="F:electron transfer activity"/>
    <property type="evidence" value="ECO:0007669"/>
    <property type="project" value="InterPro"/>
</dbReference>
<feature type="coiled-coil region" evidence="9">
    <location>
        <begin position="641"/>
        <end position="724"/>
    </location>
</feature>
<feature type="binding site" evidence="8">
    <location>
        <position position="380"/>
    </location>
    <ligand>
        <name>[4Fe-4S] cluster</name>
        <dbReference type="ChEBI" id="CHEBI:49883"/>
        <label>1</label>
    </ligand>
</feature>
<name>A0A0K1XEQ6_9GAMM</name>
<dbReference type="SUPFAM" id="SSF142019">
    <property type="entry name" value="Nqo1 FMN-binding domain-like"/>
    <property type="match status" value="1"/>
</dbReference>
<dbReference type="SUPFAM" id="SSF46548">
    <property type="entry name" value="alpha-helical ferredoxin"/>
    <property type="match status" value="1"/>
</dbReference>
<feature type="domain" description="4Fe-4S ferredoxin-type" evidence="11">
    <location>
        <begin position="364"/>
        <end position="394"/>
    </location>
</feature>
<evidence type="ECO:0000259" key="11">
    <source>
        <dbReference type="PROSITE" id="PS51379"/>
    </source>
</evidence>
<feature type="compositionally biased region" description="Polar residues" evidence="10">
    <location>
        <begin position="751"/>
        <end position="760"/>
    </location>
</feature>
<comment type="cofactor">
    <cofactor evidence="8">
        <name>[4Fe-4S] cluster</name>
        <dbReference type="ChEBI" id="CHEBI:49883"/>
    </cofactor>
    <text evidence="8">Binds 2 [4Fe-4S] clusters per subunit.</text>
</comment>
<dbReference type="InterPro" id="IPR037225">
    <property type="entry name" value="Nuo51_FMN-bd_sf"/>
</dbReference>
<keyword evidence="6 8" id="KW-0408">Iron</keyword>
<dbReference type="EMBL" id="CP012365">
    <property type="protein sequence ID" value="AKX59885.1"/>
    <property type="molecule type" value="Genomic_DNA"/>
</dbReference>
<gene>
    <name evidence="8" type="primary">rnfC</name>
    <name evidence="12" type="ORF">AKN88_08050</name>
</gene>
<feature type="region of interest" description="Disordered" evidence="10">
    <location>
        <begin position="747"/>
        <end position="770"/>
    </location>
</feature>
<keyword evidence="8" id="KW-1278">Translocase</keyword>
<keyword evidence="9" id="KW-0175">Coiled coil</keyword>
<dbReference type="PROSITE" id="PS00198">
    <property type="entry name" value="4FE4S_FER_1"/>
    <property type="match status" value="1"/>
</dbReference>
<dbReference type="PANTHER" id="PTHR43034">
    <property type="entry name" value="ION-TRANSLOCATING OXIDOREDUCTASE COMPLEX SUBUNIT C"/>
    <property type="match status" value="1"/>
</dbReference>
<proteinExistence type="inferred from homology"/>
<dbReference type="Pfam" id="PF13375">
    <property type="entry name" value="RnfC_N"/>
    <property type="match status" value="1"/>
</dbReference>
<evidence type="ECO:0000256" key="2">
    <source>
        <dbReference type="ARBA" id="ARBA00022485"/>
    </source>
</evidence>
<evidence type="ECO:0000256" key="7">
    <source>
        <dbReference type="ARBA" id="ARBA00023014"/>
    </source>
</evidence>
<feature type="binding site" evidence="8">
    <location>
        <position position="374"/>
    </location>
    <ligand>
        <name>[4Fe-4S] cluster</name>
        <dbReference type="ChEBI" id="CHEBI:49883"/>
        <label>1</label>
    </ligand>
</feature>
<evidence type="ECO:0000256" key="5">
    <source>
        <dbReference type="ARBA" id="ARBA00022982"/>
    </source>
</evidence>
<dbReference type="EC" id="7.-.-.-" evidence="8"/>
<evidence type="ECO:0000256" key="9">
    <source>
        <dbReference type="SAM" id="Coils"/>
    </source>
</evidence>
<dbReference type="PROSITE" id="PS51379">
    <property type="entry name" value="4FE4S_FER_2"/>
    <property type="match status" value="2"/>
</dbReference>
<dbReference type="InterPro" id="IPR017900">
    <property type="entry name" value="4Fe4S_Fe_S_CS"/>
</dbReference>
<dbReference type="PATRIC" id="fig|1698449.3.peg.1618"/>
<protein>
    <recommendedName>
        <fullName evidence="8">Ion-translocating oxidoreductase complex subunit C</fullName>
        <ecNumber evidence="8">7.-.-.-</ecNumber>
    </recommendedName>
    <alternativeName>
        <fullName evidence="8">Rnf electron transport complex subunit C</fullName>
    </alternativeName>
</protein>
<dbReference type="GO" id="GO:0005886">
    <property type="term" value="C:plasma membrane"/>
    <property type="evidence" value="ECO:0007669"/>
    <property type="project" value="UniProtKB-SubCell"/>
</dbReference>
<feature type="domain" description="4Fe-4S ferredoxin-type" evidence="11">
    <location>
        <begin position="404"/>
        <end position="433"/>
    </location>
</feature>
<evidence type="ECO:0000313" key="12">
    <source>
        <dbReference type="EMBL" id="AKX59885.1"/>
    </source>
</evidence>
<keyword evidence="8" id="KW-1003">Cell membrane</keyword>
<evidence type="ECO:0000256" key="1">
    <source>
        <dbReference type="ARBA" id="ARBA00022448"/>
    </source>
</evidence>
<evidence type="ECO:0000313" key="13">
    <source>
        <dbReference type="Proteomes" id="UP000063953"/>
    </source>
</evidence>
<dbReference type="Gene3D" id="3.40.50.11540">
    <property type="entry name" value="NADH-ubiquinone oxidoreductase 51kDa subunit"/>
    <property type="match status" value="1"/>
</dbReference>
<keyword evidence="5 8" id="KW-0249">Electron transport</keyword>
<dbReference type="Pfam" id="PF12838">
    <property type="entry name" value="Fer4_7"/>
    <property type="match status" value="1"/>
</dbReference>
<comment type="subcellular location">
    <subcellularLocation>
        <location evidence="8">Cell inner membrane</location>
        <topology evidence="8">Peripheral membrane protein</topology>
    </subcellularLocation>
</comment>
<keyword evidence="7 8" id="KW-0411">Iron-sulfur</keyword>
<feature type="binding site" evidence="8">
    <location>
        <position position="384"/>
    </location>
    <ligand>
        <name>[4Fe-4S] cluster</name>
        <dbReference type="ChEBI" id="CHEBI:49883"/>
        <label>2</label>
    </ligand>
</feature>
<keyword evidence="3 8" id="KW-0479">Metal-binding</keyword>
<feature type="binding site" evidence="8">
    <location>
        <position position="377"/>
    </location>
    <ligand>
        <name>[4Fe-4S] cluster</name>
        <dbReference type="ChEBI" id="CHEBI:49883"/>
        <label>1</label>
    </ligand>
</feature>
<dbReference type="PANTHER" id="PTHR43034:SF2">
    <property type="entry name" value="ION-TRANSLOCATING OXIDOREDUCTASE COMPLEX SUBUNIT C"/>
    <property type="match status" value="1"/>
</dbReference>
<dbReference type="GO" id="GO:0051539">
    <property type="term" value="F:4 iron, 4 sulfur cluster binding"/>
    <property type="evidence" value="ECO:0007669"/>
    <property type="project" value="UniProtKB-KW"/>
</dbReference>
<dbReference type="HAMAP" id="MF_00461">
    <property type="entry name" value="RsxC_RnfC"/>
    <property type="match status" value="1"/>
</dbReference>
<dbReference type="RefSeq" id="WP_053101058.1">
    <property type="nucleotide sequence ID" value="NZ_CP012365.1"/>
</dbReference>
<organism evidence="12 13">
    <name type="scientific">Thiopseudomonas alkaliphila</name>
    <dbReference type="NCBI Taxonomy" id="1697053"/>
    <lineage>
        <taxon>Bacteria</taxon>
        <taxon>Pseudomonadati</taxon>
        <taxon>Pseudomonadota</taxon>
        <taxon>Gammaproteobacteria</taxon>
        <taxon>Pseudomonadales</taxon>
        <taxon>Pseudomonadaceae</taxon>
        <taxon>Thiopseudomonas</taxon>
    </lineage>
</organism>
<dbReference type="InterPro" id="IPR026902">
    <property type="entry name" value="RnfC_N"/>
</dbReference>
<keyword evidence="8" id="KW-0997">Cell inner membrane</keyword>
<evidence type="ECO:0000256" key="4">
    <source>
        <dbReference type="ARBA" id="ARBA00022737"/>
    </source>
</evidence>
<reference evidence="12 13" key="1">
    <citation type="journal article" date="2015" name="Genome Announc.">
        <title>Genome Sequences of Oblitimonas alkaliphila gen. nov. sp. nov. (Proposed), a Novel Bacterium of the Pseudomonadaceae Family.</title>
        <authorList>
            <person name="Lauer A.C."/>
            <person name="Nicholson A.C."/>
            <person name="Humrighouse B.W."/>
            <person name="Emery B."/>
            <person name="Drobish A."/>
            <person name="Juieng P."/>
            <person name="Loparev V."/>
            <person name="McQuiston J.R."/>
        </authorList>
    </citation>
    <scope>NUCLEOTIDE SEQUENCE [LARGE SCALE GENOMIC DNA]</scope>
    <source>
        <strain evidence="12 13">E5571</strain>
    </source>
</reference>
<comment type="similarity">
    <text evidence="8">Belongs to the 4Fe4S bacterial-type ferredoxin family. RnfC subfamily.</text>
</comment>
<feature type="region of interest" description="Disordered" evidence="10">
    <location>
        <begin position="469"/>
        <end position="506"/>
    </location>
</feature>
<feature type="binding site" evidence="8">
    <location>
        <position position="416"/>
    </location>
    <ligand>
        <name>[4Fe-4S] cluster</name>
        <dbReference type="ChEBI" id="CHEBI:49883"/>
        <label>2</label>
    </ligand>
</feature>
<keyword evidence="1 8" id="KW-0813">Transport</keyword>
<dbReference type="Pfam" id="PF01512">
    <property type="entry name" value="Complex1_51K"/>
    <property type="match status" value="1"/>
</dbReference>
<evidence type="ECO:0000256" key="8">
    <source>
        <dbReference type="HAMAP-Rule" id="MF_00461"/>
    </source>
</evidence>
<evidence type="ECO:0000256" key="6">
    <source>
        <dbReference type="ARBA" id="ARBA00023004"/>
    </source>
</evidence>
<keyword evidence="8" id="KW-0472">Membrane</keyword>
<dbReference type="Proteomes" id="UP000063953">
    <property type="component" value="Chromosome"/>
</dbReference>
<feature type="binding site" evidence="8">
    <location>
        <position position="419"/>
    </location>
    <ligand>
        <name>[4Fe-4S] cluster</name>
        <dbReference type="ChEBI" id="CHEBI:49883"/>
        <label>2</label>
    </ligand>
</feature>
<sequence>MSVASSNSMKTYPLTGGIYPPERKTLSNHTPIQPVPLAKHYIIPLQQSLGAPAKPCVTVGQKVLKGQLLATPNGLVSAAAHAPTSGTIQAIEARPYPHPSGEDSLAIVLDADGHDQWAELQPITNYQLLDKAELLERIRWAGISGLGGAGFPTAVKVASNQPIHTLIINGAECEPYITADDRLMRERADLLVQGIEILAHLIEPQQILLGIEDNKPEAIAAVRAAVAERPIQVVSFPTKYPSGGEKQLIQILLGQEVPHGQLPADIGVLCQNVGTAVAIAEAINQGKPLISRITTLTGDAFYSPTNVEALIGTPIEHLLNFAGLNQQRLHRLIMGGPMMGFTLLNTQAPVIKTTNCLLAATADELPAPAPAMPCIRCGDCAQVCPVSLLPQQLHFYALGNDHEQLQAHDLFDCIECGACAYVCPSSIPLVQYYRAAKAEIRDAERKLQKAEHARIRFEQRQERLRLEEERKEAERQARAERAAQARAASSKVAPTASQAPSTDHDEQLKRLKIEASMARVALTKAQKQLAEHGTEALQAQVQQLEQVASAAQAAYQQAAAKQPSAAPSSQSPSDAELKKAKIDVAMAKANLRKAERNQAPAEELVPLQQLLDQAEQALAALTSTSATTAKASITSQDDATLKKAKIDLAMAKANLRKAERANADQVTLDSLSQTLIAAEQQVKALTTTEATSQPKATNATTDALKKAKIEVAMTKANLRKAERAEADPAEIAGLQTLLNTAEAELKRHSAPVNTTPSADTASKPPAPDPLKQAKIALAMAKANLRKAERNQADAETLTQLQTELTQAERRLTELTP</sequence>
<feature type="compositionally biased region" description="Basic and acidic residues" evidence="10">
    <location>
        <begin position="469"/>
        <end position="483"/>
    </location>
</feature>
<dbReference type="STRING" id="1697053.AKN87_10420"/>
<dbReference type="AlphaFoldDB" id="A0A0K1XEQ6"/>
<keyword evidence="2 8" id="KW-0004">4Fe-4S</keyword>
<dbReference type="GO" id="GO:0022900">
    <property type="term" value="P:electron transport chain"/>
    <property type="evidence" value="ECO:0007669"/>
    <property type="project" value="UniProtKB-UniRule"/>
</dbReference>
<dbReference type="InterPro" id="IPR017896">
    <property type="entry name" value="4Fe4S_Fe-S-bd"/>
</dbReference>
<keyword evidence="4 8" id="KW-0677">Repeat</keyword>